<feature type="non-terminal residue" evidence="1">
    <location>
        <position position="123"/>
    </location>
</feature>
<dbReference type="EMBL" id="JAHRHJ020000001">
    <property type="protein sequence ID" value="KAH9327934.1"/>
    <property type="molecule type" value="Genomic_DNA"/>
</dbReference>
<organism evidence="1 2">
    <name type="scientific">Taxus chinensis</name>
    <name type="common">Chinese yew</name>
    <name type="synonym">Taxus wallichiana var. chinensis</name>
    <dbReference type="NCBI Taxonomy" id="29808"/>
    <lineage>
        <taxon>Eukaryota</taxon>
        <taxon>Viridiplantae</taxon>
        <taxon>Streptophyta</taxon>
        <taxon>Embryophyta</taxon>
        <taxon>Tracheophyta</taxon>
        <taxon>Spermatophyta</taxon>
        <taxon>Pinopsida</taxon>
        <taxon>Pinidae</taxon>
        <taxon>Conifers II</taxon>
        <taxon>Cupressales</taxon>
        <taxon>Taxaceae</taxon>
        <taxon>Taxus</taxon>
    </lineage>
</organism>
<dbReference type="AlphaFoldDB" id="A0AA38LLA8"/>
<evidence type="ECO:0000313" key="2">
    <source>
        <dbReference type="Proteomes" id="UP000824469"/>
    </source>
</evidence>
<evidence type="ECO:0000313" key="1">
    <source>
        <dbReference type="EMBL" id="KAH9327934.1"/>
    </source>
</evidence>
<dbReference type="Proteomes" id="UP000824469">
    <property type="component" value="Unassembled WGS sequence"/>
</dbReference>
<proteinExistence type="predicted"/>
<gene>
    <name evidence="1" type="ORF">KI387_000042</name>
</gene>
<protein>
    <submittedName>
        <fullName evidence="1">Uncharacterized protein</fullName>
    </submittedName>
</protein>
<keyword evidence="2" id="KW-1185">Reference proteome</keyword>
<sequence>MSSLSLGPLAPPAASSSSFAWVQPFFDGRKRKSSSQSSGPNFDAMAALLGTTPSRAKKARITSRIVSDAQGQQFLEIAKPTVDKSEQDLHASNLELSRIPMGESTPEGEIHNLQETVTRVMGR</sequence>
<comment type="caution">
    <text evidence="1">The sequence shown here is derived from an EMBL/GenBank/DDBJ whole genome shotgun (WGS) entry which is preliminary data.</text>
</comment>
<accession>A0AA38LLA8</accession>
<reference evidence="1 2" key="1">
    <citation type="journal article" date="2021" name="Nat. Plants">
        <title>The Taxus genome provides insights into paclitaxel biosynthesis.</title>
        <authorList>
            <person name="Xiong X."/>
            <person name="Gou J."/>
            <person name="Liao Q."/>
            <person name="Li Y."/>
            <person name="Zhou Q."/>
            <person name="Bi G."/>
            <person name="Li C."/>
            <person name="Du R."/>
            <person name="Wang X."/>
            <person name="Sun T."/>
            <person name="Guo L."/>
            <person name="Liang H."/>
            <person name="Lu P."/>
            <person name="Wu Y."/>
            <person name="Zhang Z."/>
            <person name="Ro D.K."/>
            <person name="Shang Y."/>
            <person name="Huang S."/>
            <person name="Yan J."/>
        </authorList>
    </citation>
    <scope>NUCLEOTIDE SEQUENCE [LARGE SCALE GENOMIC DNA]</scope>
    <source>
        <strain evidence="1">Ta-2019</strain>
    </source>
</reference>
<name>A0AA38LLA8_TAXCH</name>